<comment type="caution">
    <text evidence="2">The sequence shown here is derived from an EMBL/GenBank/DDBJ whole genome shotgun (WGS) entry which is preliminary data.</text>
</comment>
<dbReference type="PANTHER" id="PTHR31642:SF310">
    <property type="entry name" value="FATTY ALCOHOL:CAFFEOYL-COA ACYLTRANSFERASE"/>
    <property type="match status" value="1"/>
</dbReference>
<name>A0A6V8KNC7_9ACTN</name>
<dbReference type="PANTHER" id="PTHR31642">
    <property type="entry name" value="TRICHOTHECENE 3-O-ACETYLTRANSFERASE"/>
    <property type="match status" value="1"/>
</dbReference>
<dbReference type="GO" id="GO:0016747">
    <property type="term" value="F:acyltransferase activity, transferring groups other than amino-acyl groups"/>
    <property type="evidence" value="ECO:0007669"/>
    <property type="project" value="TreeGrafter"/>
</dbReference>
<dbReference type="AlphaFoldDB" id="A0A6V8KNC7"/>
<dbReference type="SUPFAM" id="SSF52777">
    <property type="entry name" value="CoA-dependent acyltransferases"/>
    <property type="match status" value="2"/>
</dbReference>
<evidence type="ECO:0008006" key="4">
    <source>
        <dbReference type="Google" id="ProtNLM"/>
    </source>
</evidence>
<protein>
    <recommendedName>
        <fullName evidence="4">Transferase</fullName>
    </recommendedName>
</protein>
<evidence type="ECO:0000313" key="2">
    <source>
        <dbReference type="EMBL" id="GFJ83396.1"/>
    </source>
</evidence>
<organism evidence="2 3">
    <name type="scientific">Phytohabitans houttuyneae</name>
    <dbReference type="NCBI Taxonomy" id="1076126"/>
    <lineage>
        <taxon>Bacteria</taxon>
        <taxon>Bacillati</taxon>
        <taxon>Actinomycetota</taxon>
        <taxon>Actinomycetes</taxon>
        <taxon>Micromonosporales</taxon>
        <taxon>Micromonosporaceae</taxon>
    </lineage>
</organism>
<keyword evidence="3" id="KW-1185">Reference proteome</keyword>
<dbReference type="InterPro" id="IPR050317">
    <property type="entry name" value="Plant_Fungal_Acyltransferase"/>
</dbReference>
<evidence type="ECO:0000256" key="1">
    <source>
        <dbReference type="ARBA" id="ARBA00022679"/>
    </source>
</evidence>
<dbReference type="RefSeq" id="WP_173065828.1">
    <property type="nucleotide sequence ID" value="NZ_BAABGO010000020.1"/>
</dbReference>
<dbReference type="Proteomes" id="UP000482800">
    <property type="component" value="Unassembled WGS sequence"/>
</dbReference>
<sequence length="449" mass="47975">MAGWSQVRETRTIRAGHRPGTIVRCGLMDTTLADLPVSVVFLFAHALDEARLAGGLARALAHLPVFAGRLRTRAGRLEIVCDDAGVPMTFVDLDEPLAGAVGRVTLPASGLVTHVDAAGARHGGQPLLTVQVSRLAGGGTAIGCSWHHAVGDISTFMLLMRAWSAAVEGTPPPEVRIVEDREAYLDEVLPREDSGRPGLRLPDPAEAVELKRQLEAAARSSRTVQVYLGDAEVGRMREELSAAAGQNLSRNGALCAHLVSTLRHLDGDTQTRVLTLPVELRRRYALPPGVVGNVLSEVSLPWSPAGGPATLAVAIRAALDDFTRSHLSFRANRAFVDSIGTSRIGECVSVGFDPANRAISVSNWSRLGAYGIAFDGHHPAAFSPATTFQLPWVSWLVEGFGNSGFLYTIAVPSTLAGRLRGPEGRAALHRFRRPEDPLPPLATEVRKLL</sequence>
<proteinExistence type="predicted"/>
<accession>A0A6V8KNC7</accession>
<reference evidence="2 3" key="2">
    <citation type="submission" date="2020-03" db="EMBL/GenBank/DDBJ databases">
        <authorList>
            <person name="Ichikawa N."/>
            <person name="Kimura A."/>
            <person name="Kitahashi Y."/>
            <person name="Uohara A."/>
        </authorList>
    </citation>
    <scope>NUCLEOTIDE SEQUENCE [LARGE SCALE GENOMIC DNA]</scope>
    <source>
        <strain evidence="2 3">NBRC 108639</strain>
    </source>
</reference>
<keyword evidence="1" id="KW-0808">Transferase</keyword>
<gene>
    <name evidence="2" type="ORF">Phou_075760</name>
</gene>
<dbReference type="EMBL" id="BLPF01000003">
    <property type="protein sequence ID" value="GFJ83396.1"/>
    <property type="molecule type" value="Genomic_DNA"/>
</dbReference>
<dbReference type="Gene3D" id="3.30.559.10">
    <property type="entry name" value="Chloramphenicol acetyltransferase-like domain"/>
    <property type="match status" value="2"/>
</dbReference>
<dbReference type="InterPro" id="IPR023213">
    <property type="entry name" value="CAT-like_dom_sf"/>
</dbReference>
<reference evidence="2 3" key="1">
    <citation type="submission" date="2020-03" db="EMBL/GenBank/DDBJ databases">
        <title>Whole genome shotgun sequence of Phytohabitans houttuyneae NBRC 108639.</title>
        <authorList>
            <person name="Komaki H."/>
            <person name="Tamura T."/>
        </authorList>
    </citation>
    <scope>NUCLEOTIDE SEQUENCE [LARGE SCALE GENOMIC DNA]</scope>
    <source>
        <strain evidence="2 3">NBRC 108639</strain>
    </source>
</reference>
<evidence type="ECO:0000313" key="3">
    <source>
        <dbReference type="Proteomes" id="UP000482800"/>
    </source>
</evidence>
<dbReference type="Pfam" id="PF02458">
    <property type="entry name" value="Transferase"/>
    <property type="match status" value="1"/>
</dbReference>